<comment type="similarity">
    <text evidence="4">Belongs to the NapD family.</text>
</comment>
<comment type="subunit">
    <text evidence="4">Interacts with the cytoplasmic NapA precursor.</text>
</comment>
<accession>A0A560BJZ0</accession>
<dbReference type="Proteomes" id="UP000316083">
    <property type="component" value="Unassembled WGS sequence"/>
</dbReference>
<dbReference type="RefSeq" id="WP_145673910.1">
    <property type="nucleotide sequence ID" value="NZ_VITF01000002.1"/>
</dbReference>
<dbReference type="Gene3D" id="3.30.70.920">
    <property type="match status" value="1"/>
</dbReference>
<gene>
    <name evidence="4" type="primary">napD</name>
    <name evidence="5" type="ORF">FBZ82_102430</name>
</gene>
<dbReference type="EMBL" id="VITF01000002">
    <property type="protein sequence ID" value="TWA72829.1"/>
    <property type="molecule type" value="Genomic_DNA"/>
</dbReference>
<dbReference type="Pfam" id="PF03927">
    <property type="entry name" value="NapD"/>
    <property type="match status" value="1"/>
</dbReference>
<comment type="caution">
    <text evidence="5">The sequence shown here is derived from an EMBL/GenBank/DDBJ whole genome shotgun (WGS) entry which is preliminary data.</text>
</comment>
<dbReference type="AlphaFoldDB" id="A0A560BJZ0"/>
<keyword evidence="2 4" id="KW-0963">Cytoplasm</keyword>
<protein>
    <recommendedName>
        <fullName evidence="4">Chaperone NapD</fullName>
    </recommendedName>
    <alternativeName>
        <fullName evidence="4">NapA signal peptide-binding chaperone NapD</fullName>
    </alternativeName>
</protein>
<dbReference type="GO" id="GO:0051224">
    <property type="term" value="P:negative regulation of protein transport"/>
    <property type="evidence" value="ECO:0007669"/>
    <property type="project" value="UniProtKB-UniRule"/>
</dbReference>
<evidence type="ECO:0000256" key="4">
    <source>
        <dbReference type="HAMAP-Rule" id="MF_02200"/>
    </source>
</evidence>
<evidence type="ECO:0000313" key="5">
    <source>
        <dbReference type="EMBL" id="TWA72829.1"/>
    </source>
</evidence>
<reference evidence="5 6" key="1">
    <citation type="submission" date="2019-06" db="EMBL/GenBank/DDBJ databases">
        <title>Genomic Encyclopedia of Type Strains, Phase IV (KMG-V): Genome sequencing to study the core and pangenomes of soil and plant-associated prokaryotes.</title>
        <authorList>
            <person name="Whitman W."/>
        </authorList>
    </citation>
    <scope>NUCLEOTIDE SEQUENCE [LARGE SCALE GENOMIC DNA]</scope>
    <source>
        <strain evidence="5 6">BR 11796</strain>
    </source>
</reference>
<dbReference type="GO" id="GO:0005048">
    <property type="term" value="F:signal sequence binding"/>
    <property type="evidence" value="ECO:0007669"/>
    <property type="project" value="UniProtKB-UniRule"/>
</dbReference>
<keyword evidence="3 4" id="KW-0143">Chaperone</keyword>
<evidence type="ECO:0000313" key="6">
    <source>
        <dbReference type="Proteomes" id="UP000316083"/>
    </source>
</evidence>
<evidence type="ECO:0000256" key="2">
    <source>
        <dbReference type="ARBA" id="ARBA00022490"/>
    </source>
</evidence>
<name>A0A560BJZ0_AZOBR</name>
<organism evidence="5 6">
    <name type="scientific">Azospirillum brasilense</name>
    <dbReference type="NCBI Taxonomy" id="192"/>
    <lineage>
        <taxon>Bacteria</taxon>
        <taxon>Pseudomonadati</taxon>
        <taxon>Pseudomonadota</taxon>
        <taxon>Alphaproteobacteria</taxon>
        <taxon>Rhodospirillales</taxon>
        <taxon>Azospirillaceae</taxon>
        <taxon>Azospirillum</taxon>
    </lineage>
</organism>
<dbReference type="PANTHER" id="PTHR38603:SF1">
    <property type="entry name" value="CHAPERONE NAPD"/>
    <property type="match status" value="1"/>
</dbReference>
<proteinExistence type="inferred from homology"/>
<evidence type="ECO:0000256" key="3">
    <source>
        <dbReference type="ARBA" id="ARBA00023186"/>
    </source>
</evidence>
<dbReference type="HAMAP" id="MF_02200">
    <property type="entry name" value="NapD"/>
    <property type="match status" value="1"/>
</dbReference>
<dbReference type="PANTHER" id="PTHR38603">
    <property type="entry name" value="CHAPERONE NAPD"/>
    <property type="match status" value="1"/>
</dbReference>
<dbReference type="InterPro" id="IPR005623">
    <property type="entry name" value="Chaperone_NapD_NO3_reduct"/>
</dbReference>
<sequence>MRPSKHPDTRDRPADPPAEWHIASILVHLRPERSPEVRAAVATLGDVEVHAEERGRMVVTVEGPHEGRIADRMTAIHLMPGVMSAVMVFHHAEPLAARTAEEAGPAQL</sequence>
<dbReference type="GO" id="GO:0005737">
    <property type="term" value="C:cytoplasm"/>
    <property type="evidence" value="ECO:0007669"/>
    <property type="project" value="UniProtKB-SubCell"/>
</dbReference>
<evidence type="ECO:0000256" key="1">
    <source>
        <dbReference type="ARBA" id="ARBA00004496"/>
    </source>
</evidence>
<comment type="function">
    <text evidence="4">Chaperone for NapA, the catalytic subunit of the periplasmic nitrate reductase. It binds directly and specifically to the twin-arginine signal peptide of NapA, preventing premature interaction with the Tat translocase and premature export.</text>
</comment>
<comment type="subcellular location">
    <subcellularLocation>
        <location evidence="1 4">Cytoplasm</location>
    </subcellularLocation>
</comment>